<reference evidence="2 3" key="1">
    <citation type="submission" date="2017-07" db="EMBL/GenBank/DDBJ databases">
        <title>Isolation and development of strain Bacillus megaterium SR7 for enhanced growth and metabolite production under supercritical carbon dioxide.</title>
        <authorList>
            <person name="Freedman A.J.E."/>
            <person name="Peet K.C."/>
            <person name="Boock J.T."/>
            <person name="Penn K."/>
            <person name="Prather K.L.J."/>
            <person name="Thompson J.R."/>
        </authorList>
    </citation>
    <scope>NUCLEOTIDE SEQUENCE [LARGE SCALE GENOMIC DNA]</scope>
    <source>
        <strain evidence="2 3">SR7</strain>
    </source>
</reference>
<keyword evidence="2" id="KW-0378">Hydrolase</keyword>
<gene>
    <name evidence="2" type="ORF">CIB87_08745</name>
</gene>
<dbReference type="GO" id="GO:0016787">
    <property type="term" value="F:hydrolase activity"/>
    <property type="evidence" value="ECO:0007669"/>
    <property type="project" value="UniProtKB-KW"/>
</dbReference>
<organism evidence="2 3">
    <name type="scientific">Priestia megaterium</name>
    <name type="common">Bacillus megaterium</name>
    <dbReference type="NCBI Taxonomy" id="1404"/>
    <lineage>
        <taxon>Bacteria</taxon>
        <taxon>Bacillati</taxon>
        <taxon>Bacillota</taxon>
        <taxon>Bacilli</taxon>
        <taxon>Bacillales</taxon>
        <taxon>Bacillaceae</taxon>
        <taxon>Priestia</taxon>
    </lineage>
</organism>
<name>A0AA86LV44_PRIMG</name>
<evidence type="ECO:0000259" key="1">
    <source>
        <dbReference type="Pfam" id="PF20408"/>
    </source>
</evidence>
<feature type="domain" description="KANL3/Tex30 alpha/beta hydrolase-like" evidence="1">
    <location>
        <begin position="33"/>
        <end position="192"/>
    </location>
</feature>
<dbReference type="InterPro" id="IPR046879">
    <property type="entry name" value="KANL3/Tex30_Abhydrolase"/>
</dbReference>
<sequence length="211" mass="24021">MHVDQKSVSSQTNKITYTHIKTGGPRICFMFSGLGYTYEKPLLYYVTMLMLKHGIDVVHIHYTYPKELMTKSTDEVADVMMKDIDLVLQDVLSHDDYQNIIFAGKSIGTIPLIQRMMKDEVYKDAVMLLLTPLLTRTELFESLLENTYTHKGLIVIGSQDHYYTEAVHQLNTSTMNIAVIENADHSLDVLYSPAESLRALETVLDGIEQLL</sequence>
<evidence type="ECO:0000313" key="2">
    <source>
        <dbReference type="EMBL" id="AXI29097.1"/>
    </source>
</evidence>
<accession>A0AA86LV44</accession>
<dbReference type="Proteomes" id="UP000253834">
    <property type="component" value="Chromosome"/>
</dbReference>
<dbReference type="PIRSF" id="PIRSF033634">
    <property type="entry name" value="UCP033634"/>
    <property type="match status" value="1"/>
</dbReference>
<dbReference type="Pfam" id="PF20408">
    <property type="entry name" value="Abhydrolase_11"/>
    <property type="match status" value="1"/>
</dbReference>
<evidence type="ECO:0000313" key="3">
    <source>
        <dbReference type="Proteomes" id="UP000253834"/>
    </source>
</evidence>
<dbReference type="RefSeq" id="WP_114895198.1">
    <property type="nucleotide sequence ID" value="NZ_CP022674.1"/>
</dbReference>
<protein>
    <submittedName>
        <fullName evidence="2">Alpha/beta hydrolase</fullName>
    </submittedName>
</protein>
<dbReference type="SUPFAM" id="SSF53474">
    <property type="entry name" value="alpha/beta-Hydrolases"/>
    <property type="match status" value="1"/>
</dbReference>
<proteinExistence type="predicted"/>
<dbReference type="InterPro" id="IPR017018">
    <property type="entry name" value="UCP033634"/>
</dbReference>
<dbReference type="EMBL" id="CP022674">
    <property type="protein sequence ID" value="AXI29097.1"/>
    <property type="molecule type" value="Genomic_DNA"/>
</dbReference>
<dbReference type="InterPro" id="IPR029058">
    <property type="entry name" value="AB_hydrolase_fold"/>
</dbReference>
<dbReference type="Gene3D" id="3.40.50.1820">
    <property type="entry name" value="alpha/beta hydrolase"/>
    <property type="match status" value="1"/>
</dbReference>
<dbReference type="AlphaFoldDB" id="A0AA86LV44"/>